<keyword evidence="2 11" id="KW-0723">Serine/threonine-protein kinase</keyword>
<evidence type="ECO:0000256" key="6">
    <source>
        <dbReference type="ARBA" id="ARBA00022840"/>
    </source>
</evidence>
<comment type="caution">
    <text evidence="11">The sequence shown here is derived from an EMBL/GenBank/DDBJ whole genome shotgun (WGS) entry which is preliminary data.</text>
</comment>
<feature type="compositionally biased region" description="Low complexity" evidence="8">
    <location>
        <begin position="382"/>
        <end position="395"/>
    </location>
</feature>
<reference evidence="11 12" key="1">
    <citation type="submission" date="2018-03" db="EMBL/GenBank/DDBJ databases">
        <title>Genomic Encyclopedia of Archaeal and Bacterial Type Strains, Phase II (KMG-II): from individual species to whole genera.</title>
        <authorList>
            <person name="Goeker M."/>
        </authorList>
    </citation>
    <scope>NUCLEOTIDE SEQUENCE [LARGE SCALE GENOMIC DNA]</scope>
    <source>
        <strain evidence="11 12">DSM 45601</strain>
    </source>
</reference>
<feature type="region of interest" description="Disordered" evidence="8">
    <location>
        <begin position="382"/>
        <end position="407"/>
    </location>
</feature>
<dbReference type="PANTHER" id="PTHR43289:SF6">
    <property type="entry name" value="SERINE_THREONINE-PROTEIN KINASE NEKL-3"/>
    <property type="match status" value="1"/>
</dbReference>
<proteinExistence type="predicted"/>
<feature type="domain" description="Protein kinase" evidence="10">
    <location>
        <begin position="12"/>
        <end position="266"/>
    </location>
</feature>
<dbReference type="SMART" id="SM00220">
    <property type="entry name" value="S_TKc"/>
    <property type="match status" value="1"/>
</dbReference>
<name>A0A2T0QDC0_9ACTN</name>
<protein>
    <recommendedName>
        <fullName evidence="1">non-specific serine/threonine protein kinase</fullName>
        <ecNumber evidence="1">2.7.11.1</ecNumber>
    </recommendedName>
</protein>
<evidence type="ECO:0000313" key="12">
    <source>
        <dbReference type="Proteomes" id="UP000237846"/>
    </source>
</evidence>
<keyword evidence="9" id="KW-0812">Transmembrane</keyword>
<keyword evidence="3" id="KW-0808">Transferase</keyword>
<dbReference type="SUPFAM" id="SSF56112">
    <property type="entry name" value="Protein kinase-like (PK-like)"/>
    <property type="match status" value="1"/>
</dbReference>
<dbReference type="PANTHER" id="PTHR43289">
    <property type="entry name" value="MITOGEN-ACTIVATED PROTEIN KINASE KINASE KINASE 20-RELATED"/>
    <property type="match status" value="1"/>
</dbReference>
<dbReference type="EC" id="2.7.11.1" evidence="1"/>
<accession>A0A2T0QDC0</accession>
<keyword evidence="9" id="KW-0472">Membrane</keyword>
<evidence type="ECO:0000256" key="1">
    <source>
        <dbReference type="ARBA" id="ARBA00012513"/>
    </source>
</evidence>
<evidence type="ECO:0000256" key="8">
    <source>
        <dbReference type="SAM" id="MobiDB-lite"/>
    </source>
</evidence>
<evidence type="ECO:0000259" key="10">
    <source>
        <dbReference type="PROSITE" id="PS50011"/>
    </source>
</evidence>
<evidence type="ECO:0000256" key="3">
    <source>
        <dbReference type="ARBA" id="ARBA00022679"/>
    </source>
</evidence>
<evidence type="ECO:0000256" key="4">
    <source>
        <dbReference type="ARBA" id="ARBA00022741"/>
    </source>
</evidence>
<dbReference type="PROSITE" id="PS50011">
    <property type="entry name" value="PROTEIN_KINASE_DOM"/>
    <property type="match status" value="1"/>
</dbReference>
<sequence>MSQRDRLVAGRYQLLAPLGRGGMGAVWRARDTLLDRDVAVKEVLLPADLGEEERLRSYERTRREARLAAQLNQPSIVTIHDVVDDGGHPWIVMELVSGRSLQETVDATGPLPARRVAEIGLQLLDALEAAHALGVVHRDVKPANVQLADNGRVVLTDFGIATRDGDPSVTRTGALVGSPEYMAPERISGEGAGPAGDLWSLGATLYLAVEGRSPFRREGITAVIAAVMNQPPPPVVRAGPLAGVLSGLLDKDPARRFDAARARAALAEAAGTAPARPAAPPATPPAGSAGHGPPHWPAHGGRSGPTLPPGPTGPAPHPAHGGRTVPATSAGYSVSAGYQPRPPRSGRPWTLAALIGIPVALVLALVGGVVVVMANSEAGAVAPPGGAASSPAPAATEPPPRQSPRGYRVESNAVDAVHYSVLVPDGWSVNTADETVTESDLAFRSYDSLHSFYVQYRDTYTDPENFARDTESWLEGEYDDYERERLEDLDRPGEWTVLDATFDYTAEGYDPQEYRTLVYTTVDASGNAFLLIWYSPADLWDALADEREAVMDSLLTYSCEGPSGCVPGQS</sequence>
<gene>
    <name evidence="11" type="ORF">CLV72_101503</name>
</gene>
<dbReference type="Gene3D" id="3.30.200.20">
    <property type="entry name" value="Phosphorylase Kinase, domain 1"/>
    <property type="match status" value="1"/>
</dbReference>
<dbReference type="EMBL" id="PVZC01000001">
    <property type="protein sequence ID" value="PRY01905.1"/>
    <property type="molecule type" value="Genomic_DNA"/>
</dbReference>
<keyword evidence="4 7" id="KW-0547">Nucleotide-binding</keyword>
<evidence type="ECO:0000313" key="11">
    <source>
        <dbReference type="EMBL" id="PRY01905.1"/>
    </source>
</evidence>
<dbReference type="InterPro" id="IPR000719">
    <property type="entry name" value="Prot_kinase_dom"/>
</dbReference>
<evidence type="ECO:0000256" key="9">
    <source>
        <dbReference type="SAM" id="Phobius"/>
    </source>
</evidence>
<evidence type="ECO:0000256" key="5">
    <source>
        <dbReference type="ARBA" id="ARBA00022777"/>
    </source>
</evidence>
<dbReference type="InterPro" id="IPR011009">
    <property type="entry name" value="Kinase-like_dom_sf"/>
</dbReference>
<feature type="binding site" evidence="7">
    <location>
        <position position="41"/>
    </location>
    <ligand>
        <name>ATP</name>
        <dbReference type="ChEBI" id="CHEBI:30616"/>
    </ligand>
</feature>
<feature type="compositionally biased region" description="Pro residues" evidence="8">
    <location>
        <begin position="306"/>
        <end position="317"/>
    </location>
</feature>
<dbReference type="Gene3D" id="1.10.510.10">
    <property type="entry name" value="Transferase(Phosphotransferase) domain 1"/>
    <property type="match status" value="1"/>
</dbReference>
<dbReference type="Proteomes" id="UP000237846">
    <property type="component" value="Unassembled WGS sequence"/>
</dbReference>
<keyword evidence="6 7" id="KW-0067">ATP-binding</keyword>
<evidence type="ECO:0000256" key="7">
    <source>
        <dbReference type="PROSITE-ProRule" id="PRU10141"/>
    </source>
</evidence>
<dbReference type="InterPro" id="IPR017441">
    <property type="entry name" value="Protein_kinase_ATP_BS"/>
</dbReference>
<dbReference type="PROSITE" id="PS00107">
    <property type="entry name" value="PROTEIN_KINASE_ATP"/>
    <property type="match status" value="1"/>
</dbReference>
<dbReference type="GO" id="GO:0004674">
    <property type="term" value="F:protein serine/threonine kinase activity"/>
    <property type="evidence" value="ECO:0007669"/>
    <property type="project" value="UniProtKB-KW"/>
</dbReference>
<keyword evidence="12" id="KW-1185">Reference proteome</keyword>
<dbReference type="AlphaFoldDB" id="A0A2T0QDC0"/>
<feature type="transmembrane region" description="Helical" evidence="9">
    <location>
        <begin position="351"/>
        <end position="374"/>
    </location>
</feature>
<dbReference type="CDD" id="cd14014">
    <property type="entry name" value="STKc_PknB_like"/>
    <property type="match status" value="1"/>
</dbReference>
<keyword evidence="9" id="KW-1133">Transmembrane helix</keyword>
<dbReference type="GO" id="GO:0005524">
    <property type="term" value="F:ATP binding"/>
    <property type="evidence" value="ECO:0007669"/>
    <property type="project" value="UniProtKB-UniRule"/>
</dbReference>
<feature type="compositionally biased region" description="Low complexity" evidence="8">
    <location>
        <begin position="285"/>
        <end position="300"/>
    </location>
</feature>
<dbReference type="Pfam" id="PF00069">
    <property type="entry name" value="Pkinase"/>
    <property type="match status" value="1"/>
</dbReference>
<evidence type="ECO:0000256" key="2">
    <source>
        <dbReference type="ARBA" id="ARBA00022527"/>
    </source>
</evidence>
<feature type="region of interest" description="Disordered" evidence="8">
    <location>
        <begin position="268"/>
        <end position="344"/>
    </location>
</feature>
<keyword evidence="5 11" id="KW-0418">Kinase</keyword>
<organism evidence="11 12">
    <name type="scientific">Allonocardiopsis opalescens</name>
    <dbReference type="NCBI Taxonomy" id="1144618"/>
    <lineage>
        <taxon>Bacteria</taxon>
        <taxon>Bacillati</taxon>
        <taxon>Actinomycetota</taxon>
        <taxon>Actinomycetes</taxon>
        <taxon>Streptosporangiales</taxon>
        <taxon>Allonocardiopsis</taxon>
    </lineage>
</organism>
<dbReference type="RefSeq" id="WP_211302664.1">
    <property type="nucleotide sequence ID" value="NZ_PVZC01000001.1"/>
</dbReference>